<dbReference type="GO" id="GO:0008360">
    <property type="term" value="P:regulation of cell shape"/>
    <property type="evidence" value="ECO:0007669"/>
    <property type="project" value="UniProtKB-KW"/>
</dbReference>
<dbReference type="GO" id="GO:0006508">
    <property type="term" value="P:proteolysis"/>
    <property type="evidence" value="ECO:0007669"/>
    <property type="project" value="UniProtKB-KW"/>
</dbReference>
<dbReference type="SUPFAM" id="SSF69189">
    <property type="entry name" value="Penicillin-binding protein associated domain"/>
    <property type="match status" value="1"/>
</dbReference>
<gene>
    <name evidence="14" type="primary">dacC</name>
    <name evidence="14" type="ORF">CI610_00560</name>
</gene>
<dbReference type="Pfam" id="PF00768">
    <property type="entry name" value="Peptidase_S11"/>
    <property type="match status" value="1"/>
</dbReference>
<dbReference type="GO" id="GO:0009002">
    <property type="term" value="F:serine-type D-Ala-D-Ala carboxypeptidase activity"/>
    <property type="evidence" value="ECO:0007669"/>
    <property type="project" value="UniProtKB-EC"/>
</dbReference>
<sequence length="395" mass="43401">MFAVRRRFAGLMLMLCLAGTQVQAKVAALIPSPPSIGVESYVLVDADSGKVLAAKNPDETLHPASLTKMMTAYIAESELAAGNINRDSKVRVSEKAWSIGGSTMFLDVGDRVSVEELLRGIIIVSGNDACVAVAEHIAGTEGAFAQIMNNMAKKLTLNNTHFVNASGWPANDHYSTARDLALLSKHIIQDFPDYYGIYSEKYYQYGINKQTGKPLARQPNRNRLLWSNPYVDGLKTGHTEATGYHLAATAERDGRRLITVLLGAKSEKQRADEAQALLTYGFRFFENVSVEKGNKPLRTEKVWKGDSSELTVGIANDLIVTVPRGTSKQVKVIMAVQKNLEAPIEKGQQVGILKVMLDDEDLQEVPLIAQQSVEKGGFFKRLLDSILLFFHGLFN</sequence>
<name>A0A2H9TBA4_9ZZZZ</name>
<keyword evidence="8 14" id="KW-0378">Hydrolase</keyword>
<keyword evidence="11" id="KW-0961">Cell wall biogenesis/degradation</keyword>
<dbReference type="GO" id="GO:0071555">
    <property type="term" value="P:cell wall organization"/>
    <property type="evidence" value="ECO:0007669"/>
    <property type="project" value="UniProtKB-KW"/>
</dbReference>
<dbReference type="Pfam" id="PF07943">
    <property type="entry name" value="PBP5_C"/>
    <property type="match status" value="1"/>
</dbReference>
<evidence type="ECO:0000313" key="14">
    <source>
        <dbReference type="EMBL" id="PJE80477.1"/>
    </source>
</evidence>
<comment type="caution">
    <text evidence="14">The sequence shown here is derived from an EMBL/GenBank/DDBJ whole genome shotgun (WGS) entry which is preliminary data.</text>
</comment>
<evidence type="ECO:0000256" key="8">
    <source>
        <dbReference type="ARBA" id="ARBA00022801"/>
    </source>
</evidence>
<evidence type="ECO:0000256" key="4">
    <source>
        <dbReference type="ARBA" id="ARBA00012448"/>
    </source>
</evidence>
<proteinExistence type="inferred from homology"/>
<evidence type="ECO:0000256" key="10">
    <source>
        <dbReference type="ARBA" id="ARBA00022984"/>
    </source>
</evidence>
<comment type="similarity">
    <text evidence="3">Belongs to the peptidase S11 family.</text>
</comment>
<evidence type="ECO:0000256" key="5">
    <source>
        <dbReference type="ARBA" id="ARBA00022645"/>
    </source>
</evidence>
<comment type="catalytic activity">
    <reaction evidence="12">
        <text>Preferential cleavage: (Ac)2-L-Lys-D-Ala-|-D-Ala. Also transpeptidation of peptidyl-alanyl moieties that are N-acyl substituents of D-alanine.</text>
        <dbReference type="EC" id="3.4.16.4"/>
    </reaction>
</comment>
<dbReference type="GO" id="GO:0009252">
    <property type="term" value="P:peptidoglycan biosynthetic process"/>
    <property type="evidence" value="ECO:0007669"/>
    <property type="project" value="UniProtKB-UniPathway"/>
</dbReference>
<dbReference type="UniPathway" id="UPA00219"/>
<reference evidence="14" key="1">
    <citation type="journal article" date="2017" name="Appl. Environ. Microbiol.">
        <title>Molecular characterization of an Endozoicomonas-like organism causing infection in king scallop Pecten maximus L.</title>
        <authorList>
            <person name="Cano I."/>
            <person name="van Aerle R."/>
            <person name="Ross S."/>
            <person name="Verner-Jeffreys D.W."/>
            <person name="Paley R.K."/>
            <person name="Rimmer G."/>
            <person name="Ryder D."/>
            <person name="Hooper P."/>
            <person name="Stone D."/>
            <person name="Feist S.W."/>
        </authorList>
    </citation>
    <scope>NUCLEOTIDE SEQUENCE</scope>
</reference>
<evidence type="ECO:0000256" key="2">
    <source>
        <dbReference type="ARBA" id="ARBA00004752"/>
    </source>
</evidence>
<evidence type="ECO:0000256" key="6">
    <source>
        <dbReference type="ARBA" id="ARBA00022670"/>
    </source>
</evidence>
<keyword evidence="9" id="KW-0133">Cell shape</keyword>
<organism evidence="14">
    <name type="scientific">invertebrate metagenome</name>
    <dbReference type="NCBI Taxonomy" id="1711999"/>
    <lineage>
        <taxon>unclassified sequences</taxon>
        <taxon>metagenomes</taxon>
        <taxon>organismal metagenomes</taxon>
    </lineage>
</organism>
<evidence type="ECO:0000256" key="12">
    <source>
        <dbReference type="ARBA" id="ARBA00034000"/>
    </source>
</evidence>
<dbReference type="EMBL" id="NSIT01000016">
    <property type="protein sequence ID" value="PJE80477.1"/>
    <property type="molecule type" value="Genomic_DNA"/>
</dbReference>
<keyword evidence="10" id="KW-0573">Peptidoglycan synthesis</keyword>
<dbReference type="InterPro" id="IPR012338">
    <property type="entry name" value="Beta-lactam/transpept-like"/>
</dbReference>
<dbReference type="AlphaFoldDB" id="A0A2H9TBA4"/>
<evidence type="ECO:0000256" key="9">
    <source>
        <dbReference type="ARBA" id="ARBA00022960"/>
    </source>
</evidence>
<evidence type="ECO:0000259" key="13">
    <source>
        <dbReference type="SMART" id="SM00936"/>
    </source>
</evidence>
<keyword evidence="6" id="KW-0645">Protease</keyword>
<dbReference type="PANTHER" id="PTHR21581:SF6">
    <property type="entry name" value="TRAFFICKING PROTEIN PARTICLE COMPLEX SUBUNIT 12"/>
    <property type="match status" value="1"/>
</dbReference>
<dbReference type="Gene3D" id="3.40.710.10">
    <property type="entry name" value="DD-peptidase/beta-lactamase superfamily"/>
    <property type="match status" value="1"/>
</dbReference>
<dbReference type="SUPFAM" id="SSF56601">
    <property type="entry name" value="beta-lactamase/transpeptidase-like"/>
    <property type="match status" value="1"/>
</dbReference>
<keyword evidence="5 14" id="KW-0121">Carboxypeptidase</keyword>
<dbReference type="PRINTS" id="PR00725">
    <property type="entry name" value="DADACBPTASE1"/>
</dbReference>
<evidence type="ECO:0000256" key="3">
    <source>
        <dbReference type="ARBA" id="ARBA00007164"/>
    </source>
</evidence>
<dbReference type="InterPro" id="IPR015956">
    <property type="entry name" value="Peniciliin-bd_prot_C_sf"/>
</dbReference>
<evidence type="ECO:0000256" key="7">
    <source>
        <dbReference type="ARBA" id="ARBA00022729"/>
    </source>
</evidence>
<dbReference type="InterPro" id="IPR012907">
    <property type="entry name" value="Peptidase_S11_C"/>
</dbReference>
<comment type="function">
    <text evidence="1">Removes C-terminal D-alanyl residues from sugar-peptide cell wall precursors.</text>
</comment>
<dbReference type="InterPro" id="IPR018044">
    <property type="entry name" value="Peptidase_S11"/>
</dbReference>
<feature type="domain" description="Peptidase S11 D-Ala-D-Ala carboxypeptidase A C-terminal" evidence="13">
    <location>
        <begin position="285"/>
        <end position="375"/>
    </location>
</feature>
<dbReference type="InterPro" id="IPR037167">
    <property type="entry name" value="Peptidase_S11_C_sf"/>
</dbReference>
<comment type="pathway">
    <text evidence="2">Cell wall biogenesis; peptidoglycan biosynthesis.</text>
</comment>
<evidence type="ECO:0000256" key="1">
    <source>
        <dbReference type="ARBA" id="ARBA00003217"/>
    </source>
</evidence>
<accession>A0A2H9TBA4</accession>
<dbReference type="EC" id="3.4.16.4" evidence="4"/>
<keyword evidence="7" id="KW-0732">Signal</keyword>
<dbReference type="InterPro" id="IPR001967">
    <property type="entry name" value="Peptidase_S11_N"/>
</dbReference>
<dbReference type="SMART" id="SM00936">
    <property type="entry name" value="PBP5_C"/>
    <property type="match status" value="1"/>
</dbReference>
<dbReference type="PANTHER" id="PTHR21581">
    <property type="entry name" value="D-ALANYL-D-ALANINE CARBOXYPEPTIDASE"/>
    <property type="match status" value="1"/>
</dbReference>
<protein>
    <recommendedName>
        <fullName evidence="4">serine-type D-Ala-D-Ala carboxypeptidase</fullName>
        <ecNumber evidence="4">3.4.16.4</ecNumber>
    </recommendedName>
</protein>
<evidence type="ECO:0000256" key="11">
    <source>
        <dbReference type="ARBA" id="ARBA00023316"/>
    </source>
</evidence>
<dbReference type="Gene3D" id="2.60.410.10">
    <property type="entry name" value="D-Ala-D-Ala carboxypeptidase, C-terminal domain"/>
    <property type="match status" value="1"/>
</dbReference>